<organism evidence="2 3">
    <name type="scientific">Pseudoalteromonas fenneropenaei</name>
    <dbReference type="NCBI Taxonomy" id="1737459"/>
    <lineage>
        <taxon>Bacteria</taxon>
        <taxon>Pseudomonadati</taxon>
        <taxon>Pseudomonadota</taxon>
        <taxon>Gammaproteobacteria</taxon>
        <taxon>Alteromonadales</taxon>
        <taxon>Pseudoalteromonadaceae</taxon>
        <taxon>Pseudoalteromonas</taxon>
    </lineage>
</organism>
<feature type="signal peptide" evidence="1">
    <location>
        <begin position="1"/>
        <end position="22"/>
    </location>
</feature>
<dbReference type="Proteomes" id="UP001595453">
    <property type="component" value="Unassembled WGS sequence"/>
</dbReference>
<evidence type="ECO:0000256" key="1">
    <source>
        <dbReference type="SAM" id="SignalP"/>
    </source>
</evidence>
<sequence length="283" mass="31005">MKSTIMNISLFFALVFCTTTYADVVKEQDGVCHDEESPQYSTMSGQATFTSLQACLAAVSANGKRNVLATYYKGIEPKLWQVSATNALSNAQQELAAKSMSTLSEVERTGLKAKEQEKQVADDTVKNLYGFNFNPALTMLFYVGDDYLDDISVETRTIEGESKNYVRVGKSVSTQLAVMLESHYFFEGKLSGRTFGHGPYISTNLATQEGNEIFSILSFGYMIGLAGEDGTSFNIGIGGFVDTDVKKLRNGLKDGSETTFVNSKDLYDKTDQEGVILSFSATF</sequence>
<dbReference type="RefSeq" id="WP_377121216.1">
    <property type="nucleotide sequence ID" value="NZ_JBHRSD010000010.1"/>
</dbReference>
<proteinExistence type="predicted"/>
<name>A0ABV7CGM1_9GAMM</name>
<evidence type="ECO:0000313" key="2">
    <source>
        <dbReference type="EMBL" id="MFC3031706.1"/>
    </source>
</evidence>
<keyword evidence="3" id="KW-1185">Reference proteome</keyword>
<keyword evidence="1" id="KW-0732">Signal</keyword>
<evidence type="ECO:0000313" key="3">
    <source>
        <dbReference type="Proteomes" id="UP001595453"/>
    </source>
</evidence>
<accession>A0ABV7CGM1</accession>
<gene>
    <name evidence="2" type="ORF">ACFOEE_04135</name>
</gene>
<dbReference type="EMBL" id="JBHRSD010000010">
    <property type="protein sequence ID" value="MFC3031706.1"/>
    <property type="molecule type" value="Genomic_DNA"/>
</dbReference>
<comment type="caution">
    <text evidence="2">The sequence shown here is derived from an EMBL/GenBank/DDBJ whole genome shotgun (WGS) entry which is preliminary data.</text>
</comment>
<protein>
    <submittedName>
        <fullName evidence="2">Uncharacterized protein</fullName>
    </submittedName>
</protein>
<feature type="chain" id="PRO_5047302737" evidence="1">
    <location>
        <begin position="23"/>
        <end position="283"/>
    </location>
</feature>
<reference evidence="3" key="1">
    <citation type="journal article" date="2019" name="Int. J. Syst. Evol. Microbiol.">
        <title>The Global Catalogue of Microorganisms (GCM) 10K type strain sequencing project: providing services to taxonomists for standard genome sequencing and annotation.</title>
        <authorList>
            <consortium name="The Broad Institute Genomics Platform"/>
            <consortium name="The Broad Institute Genome Sequencing Center for Infectious Disease"/>
            <person name="Wu L."/>
            <person name="Ma J."/>
        </authorList>
    </citation>
    <scope>NUCLEOTIDE SEQUENCE [LARGE SCALE GENOMIC DNA]</scope>
    <source>
        <strain evidence="3">KCTC 42730</strain>
    </source>
</reference>